<evidence type="ECO:0000256" key="6">
    <source>
        <dbReference type="ARBA" id="ARBA00023136"/>
    </source>
</evidence>
<dbReference type="GO" id="GO:0005886">
    <property type="term" value="C:plasma membrane"/>
    <property type="evidence" value="ECO:0007669"/>
    <property type="project" value="UniProtKB-SubCell"/>
</dbReference>
<protein>
    <submittedName>
        <fullName evidence="10">Multiple sugar transport system permease protein</fullName>
    </submittedName>
</protein>
<evidence type="ECO:0000256" key="2">
    <source>
        <dbReference type="ARBA" id="ARBA00022448"/>
    </source>
</evidence>
<reference evidence="10 11" key="1">
    <citation type="submission" date="2018-11" db="EMBL/GenBank/DDBJ databases">
        <title>Sequencing the genomes of 1000 actinobacteria strains.</title>
        <authorList>
            <person name="Klenk H.-P."/>
        </authorList>
    </citation>
    <scope>NUCLEOTIDE SEQUENCE [LARGE SCALE GENOMIC DNA]</scope>
    <source>
        <strain evidence="10 11">DSM 11294</strain>
    </source>
</reference>
<feature type="region of interest" description="Disordered" evidence="8">
    <location>
        <begin position="1"/>
        <end position="20"/>
    </location>
</feature>
<dbReference type="PANTHER" id="PTHR30193">
    <property type="entry name" value="ABC TRANSPORTER PERMEASE PROTEIN"/>
    <property type="match status" value="1"/>
</dbReference>
<gene>
    <name evidence="10" type="ORF">EDD31_0606</name>
</gene>
<dbReference type="OrthoDB" id="4319190at2"/>
<keyword evidence="11" id="KW-1185">Reference proteome</keyword>
<dbReference type="Pfam" id="PF00528">
    <property type="entry name" value="BPD_transp_1"/>
    <property type="match status" value="1"/>
</dbReference>
<evidence type="ECO:0000313" key="10">
    <source>
        <dbReference type="EMBL" id="ROR72256.1"/>
    </source>
</evidence>
<dbReference type="PANTHER" id="PTHR30193:SF37">
    <property type="entry name" value="INNER MEMBRANE ABC TRANSPORTER PERMEASE PROTEIN YCJO"/>
    <property type="match status" value="1"/>
</dbReference>
<dbReference type="InterPro" id="IPR000515">
    <property type="entry name" value="MetI-like"/>
</dbReference>
<dbReference type="PROSITE" id="PS50928">
    <property type="entry name" value="ABC_TM1"/>
    <property type="match status" value="1"/>
</dbReference>
<evidence type="ECO:0000256" key="4">
    <source>
        <dbReference type="ARBA" id="ARBA00022692"/>
    </source>
</evidence>
<keyword evidence="5 7" id="KW-1133">Transmembrane helix</keyword>
<feature type="transmembrane region" description="Helical" evidence="7">
    <location>
        <begin position="249"/>
        <end position="268"/>
    </location>
</feature>
<feature type="transmembrane region" description="Helical" evidence="7">
    <location>
        <begin position="125"/>
        <end position="146"/>
    </location>
</feature>
<comment type="subcellular location">
    <subcellularLocation>
        <location evidence="1 7">Cell membrane</location>
        <topology evidence="1 7">Multi-pass membrane protein</topology>
    </subcellularLocation>
</comment>
<dbReference type="RefSeq" id="WP_123302850.1">
    <property type="nucleotide sequence ID" value="NZ_RKHK01000001.1"/>
</dbReference>
<evidence type="ECO:0000256" key="3">
    <source>
        <dbReference type="ARBA" id="ARBA00022475"/>
    </source>
</evidence>
<feature type="transmembrane region" description="Helical" evidence="7">
    <location>
        <begin position="84"/>
        <end position="113"/>
    </location>
</feature>
<feature type="domain" description="ABC transmembrane type-1" evidence="9">
    <location>
        <begin position="84"/>
        <end position="299"/>
    </location>
</feature>
<evidence type="ECO:0000313" key="11">
    <source>
        <dbReference type="Proteomes" id="UP000280668"/>
    </source>
</evidence>
<evidence type="ECO:0000256" key="7">
    <source>
        <dbReference type="RuleBase" id="RU363032"/>
    </source>
</evidence>
<keyword evidence="10" id="KW-0762">Sugar transport</keyword>
<comment type="caution">
    <text evidence="10">The sequence shown here is derived from an EMBL/GenBank/DDBJ whole genome shotgun (WGS) entry which is preliminary data.</text>
</comment>
<evidence type="ECO:0000256" key="1">
    <source>
        <dbReference type="ARBA" id="ARBA00004651"/>
    </source>
</evidence>
<feature type="transmembrane region" description="Helical" evidence="7">
    <location>
        <begin position="280"/>
        <end position="301"/>
    </location>
</feature>
<evidence type="ECO:0000256" key="8">
    <source>
        <dbReference type="SAM" id="MobiDB-lite"/>
    </source>
</evidence>
<feature type="transmembrane region" description="Helical" evidence="7">
    <location>
        <begin position="29"/>
        <end position="47"/>
    </location>
</feature>
<sequence length="311" mass="33476">MTTGAALGSRTTAGPGHRRALRGSTGWQGWGWIFVLPGLVGLVVFVVTPMVASLVLGFFDATLLGGLTPVGLDNFSRMVGDRQFLNSVVVTTLFVLIFVPLNIALSTAMALWLRTRLAGRSWLRVIFLIPALSPMVANAAVFRMLLQRDGLFNSVLDAVGLGAIPWLSEGRWALAAIILVSVWQTFGYNMIIIGAGLDSVNPDVISASRIDGAGALRRLWSITIPLTSPALFFATVMTVIGAWQTFAQSYIITGGGPGDSTTTIMLYLYRTAFSYNQLGYASAISAALFLIIATVTLIQVWGQKKWVHYDG</sequence>
<organism evidence="10 11">
    <name type="scientific">Bogoriella caseilytica</name>
    <dbReference type="NCBI Taxonomy" id="56055"/>
    <lineage>
        <taxon>Bacteria</taxon>
        <taxon>Bacillati</taxon>
        <taxon>Actinomycetota</taxon>
        <taxon>Actinomycetes</taxon>
        <taxon>Micrococcales</taxon>
        <taxon>Bogoriellaceae</taxon>
        <taxon>Bogoriella</taxon>
    </lineage>
</organism>
<feature type="transmembrane region" description="Helical" evidence="7">
    <location>
        <begin position="218"/>
        <end position="243"/>
    </location>
</feature>
<keyword evidence="4 7" id="KW-0812">Transmembrane</keyword>
<accession>A0A3N2BAF9</accession>
<dbReference type="InterPro" id="IPR051393">
    <property type="entry name" value="ABC_transporter_permease"/>
</dbReference>
<dbReference type="Proteomes" id="UP000280668">
    <property type="component" value="Unassembled WGS sequence"/>
</dbReference>
<dbReference type="SUPFAM" id="SSF161098">
    <property type="entry name" value="MetI-like"/>
    <property type="match status" value="1"/>
</dbReference>
<keyword evidence="2 7" id="KW-0813">Transport</keyword>
<evidence type="ECO:0000259" key="9">
    <source>
        <dbReference type="PROSITE" id="PS50928"/>
    </source>
</evidence>
<dbReference type="CDD" id="cd06261">
    <property type="entry name" value="TM_PBP2"/>
    <property type="match status" value="1"/>
</dbReference>
<dbReference type="Gene3D" id="1.10.3720.10">
    <property type="entry name" value="MetI-like"/>
    <property type="match status" value="1"/>
</dbReference>
<evidence type="ECO:0000256" key="5">
    <source>
        <dbReference type="ARBA" id="ARBA00022989"/>
    </source>
</evidence>
<feature type="transmembrane region" description="Helical" evidence="7">
    <location>
        <begin position="172"/>
        <end position="197"/>
    </location>
</feature>
<dbReference type="EMBL" id="RKHK01000001">
    <property type="protein sequence ID" value="ROR72256.1"/>
    <property type="molecule type" value="Genomic_DNA"/>
</dbReference>
<proteinExistence type="inferred from homology"/>
<keyword evidence="3" id="KW-1003">Cell membrane</keyword>
<dbReference type="AlphaFoldDB" id="A0A3N2BAF9"/>
<comment type="similarity">
    <text evidence="7">Belongs to the binding-protein-dependent transport system permease family.</text>
</comment>
<dbReference type="GO" id="GO:0055085">
    <property type="term" value="P:transmembrane transport"/>
    <property type="evidence" value="ECO:0007669"/>
    <property type="project" value="InterPro"/>
</dbReference>
<name>A0A3N2BAF9_9MICO</name>
<keyword evidence="6 7" id="KW-0472">Membrane</keyword>
<dbReference type="InterPro" id="IPR035906">
    <property type="entry name" value="MetI-like_sf"/>
</dbReference>